<reference evidence="1 2" key="1">
    <citation type="submission" date="2019-11" db="EMBL/GenBank/DDBJ databases">
        <title>Isolation of a new High Light Tolerant Cyanobacteria.</title>
        <authorList>
            <person name="Dobson Z."/>
            <person name="Vaughn N."/>
            <person name="Vaughn M."/>
            <person name="Fromme P."/>
            <person name="Mazor Y."/>
        </authorList>
    </citation>
    <scope>NUCLEOTIDE SEQUENCE [LARGE SCALE GENOMIC DNA]</scope>
    <source>
        <strain evidence="1 2">0216</strain>
    </source>
</reference>
<proteinExistence type="predicted"/>
<comment type="caution">
    <text evidence="1">The sequence shown here is derived from an EMBL/GenBank/DDBJ whole genome shotgun (WGS) entry which is preliminary data.</text>
</comment>
<dbReference type="InterPro" id="IPR007434">
    <property type="entry name" value="FemAB-like"/>
</dbReference>
<gene>
    <name evidence="1" type="ORF">GGC33_03940</name>
</gene>
<dbReference type="Gene3D" id="3.40.630.30">
    <property type="match status" value="1"/>
</dbReference>
<protein>
    <submittedName>
        <fullName evidence="1">GNAT family N-acetyltransferase</fullName>
    </submittedName>
</protein>
<dbReference type="PANTHER" id="PTHR47017">
    <property type="entry name" value="ACYL-COA"/>
    <property type="match status" value="1"/>
</dbReference>
<dbReference type="PANTHER" id="PTHR47017:SF1">
    <property type="entry name" value="ACYL-COA"/>
    <property type="match status" value="1"/>
</dbReference>
<evidence type="ECO:0000313" key="2">
    <source>
        <dbReference type="Proteomes" id="UP000437131"/>
    </source>
</evidence>
<dbReference type="RefSeq" id="WP_155082944.1">
    <property type="nucleotide sequence ID" value="NZ_WMIA01000003.1"/>
</dbReference>
<dbReference type="Pfam" id="PF04339">
    <property type="entry name" value="FemAB_like"/>
    <property type="match status" value="1"/>
</dbReference>
<name>A0A844GSN3_9CHRO</name>
<sequence length="401" mass="47598">MKEQILAQKQYPYYTIRWCEKMADIPQSAWNAMALPLKTPFLEWEWLHNLETSGSVKPRAGWQSCHLTVWRDNNLVAGAPLYIKGHSYGEFVFDHQWADLAYRLGIQYYPKLLGMTPFTPAVGYRFLIAEGENELQITELMVNAIDHFCINNKLSGCNFLFVDPQWKELISQLGYSAWMHHSYIWSDQNFHNFEDFLKIFKSNQRKNIKRERKVVEKAGLILKTLVGDEIPHYLYPYIYHFYSSTCDKFYWGSKYLTKKFFEQLYPNYSHRLMLAVVHRENDDHHPVAMSFCVRKGENLYGRYWGCLEEYDSLHFETCYYKPIEWAIAHGVKMYDPGAGGSHKRRRGFPATPNYSLHRFYHPRMNTILNHYIDEINMATEEEIRAINEDLPFNKKEIKIEI</sequence>
<dbReference type="InterPro" id="IPR016181">
    <property type="entry name" value="Acyl_CoA_acyltransferase"/>
</dbReference>
<keyword evidence="1" id="KW-0808">Transferase</keyword>
<dbReference type="Proteomes" id="UP000437131">
    <property type="component" value="Unassembled WGS sequence"/>
</dbReference>
<evidence type="ECO:0000313" key="1">
    <source>
        <dbReference type="EMBL" id="MTF38071.1"/>
    </source>
</evidence>
<organism evidence="1 2">
    <name type="scientific">Cyanobacterium aponinum 0216</name>
    <dbReference type="NCBI Taxonomy" id="2676140"/>
    <lineage>
        <taxon>Bacteria</taxon>
        <taxon>Bacillati</taxon>
        <taxon>Cyanobacteriota</taxon>
        <taxon>Cyanophyceae</taxon>
        <taxon>Oscillatoriophycideae</taxon>
        <taxon>Chroococcales</taxon>
        <taxon>Geminocystaceae</taxon>
        <taxon>Cyanobacterium</taxon>
    </lineage>
</organism>
<dbReference type="SUPFAM" id="SSF55729">
    <property type="entry name" value="Acyl-CoA N-acyltransferases (Nat)"/>
    <property type="match status" value="1"/>
</dbReference>
<dbReference type="AlphaFoldDB" id="A0A844GSN3"/>
<dbReference type="EMBL" id="WMIA01000003">
    <property type="protein sequence ID" value="MTF38071.1"/>
    <property type="molecule type" value="Genomic_DNA"/>
</dbReference>
<accession>A0A844GSN3</accession>
<dbReference type="GO" id="GO:0016740">
    <property type="term" value="F:transferase activity"/>
    <property type="evidence" value="ECO:0007669"/>
    <property type="project" value="UniProtKB-KW"/>
</dbReference>